<geneLocation type="plasmid" evidence="2 3">
    <name>unnamed7</name>
</geneLocation>
<feature type="transmembrane region" description="Helical" evidence="1">
    <location>
        <begin position="119"/>
        <end position="136"/>
    </location>
</feature>
<evidence type="ECO:0008006" key="4">
    <source>
        <dbReference type="Google" id="ProtNLM"/>
    </source>
</evidence>
<organism evidence="2 3">
    <name type="scientific">Paracoccus liaowanqingii</name>
    <dbReference type="NCBI Taxonomy" id="2560053"/>
    <lineage>
        <taxon>Bacteria</taxon>
        <taxon>Pseudomonadati</taxon>
        <taxon>Pseudomonadota</taxon>
        <taxon>Alphaproteobacteria</taxon>
        <taxon>Rhodobacterales</taxon>
        <taxon>Paracoccaceae</taxon>
        <taxon>Paracoccus</taxon>
    </lineage>
</organism>
<keyword evidence="1" id="KW-0472">Membrane</keyword>
<evidence type="ECO:0000256" key="1">
    <source>
        <dbReference type="SAM" id="Phobius"/>
    </source>
</evidence>
<gene>
    <name evidence="2" type="ORF">E4191_16400</name>
</gene>
<keyword evidence="2" id="KW-0614">Plasmid</keyword>
<dbReference type="EMBL" id="CP040758">
    <property type="protein sequence ID" value="QDA35743.1"/>
    <property type="molecule type" value="Genomic_DNA"/>
</dbReference>
<sequence length="151" mass="16309">MEKAIARVCALPDNPYDGLTLPETLEQVVILTGQTSDLAVGDRRYRGHGVSGTRVLISGIRRGLSPKPKALLRRRSSIEPEIGHMKTDGRLSRCLLKGTTGDAIFAVLCGCGHNIRKILAYRALLALILAAILQVIRTENGCRAHGPRCSA</sequence>
<dbReference type="PANTHER" id="PTHR33803:SF3">
    <property type="entry name" value="BLL1974 PROTEIN"/>
    <property type="match status" value="1"/>
</dbReference>
<proteinExistence type="predicted"/>
<dbReference type="Proteomes" id="UP000296374">
    <property type="component" value="Plasmid unnamed7"/>
</dbReference>
<keyword evidence="1" id="KW-1133">Transmembrane helix</keyword>
<keyword evidence="1" id="KW-0812">Transmembrane</keyword>
<dbReference type="AlphaFoldDB" id="A0A4Y5SS28"/>
<evidence type="ECO:0000313" key="2">
    <source>
        <dbReference type="EMBL" id="QDA35743.1"/>
    </source>
</evidence>
<name>A0A4Y5SS28_9RHOB</name>
<protein>
    <recommendedName>
        <fullName evidence="4">Transposase DDE domain-containing protein</fullName>
    </recommendedName>
</protein>
<accession>A0A4Y5SS28</accession>
<dbReference type="KEGG" id="plia:E4191_16400"/>
<reference evidence="3" key="1">
    <citation type="submission" date="2019-05" db="EMBL/GenBank/DDBJ databases">
        <title>Tamlana fucoidanivorans sp. nov., isolated from the surface of algae collected from Fujian province in China.</title>
        <authorList>
            <person name="Li J."/>
        </authorList>
    </citation>
    <scope>NUCLEOTIDE SEQUENCE [LARGE SCALE GENOMIC DNA]</scope>
    <source>
        <strain evidence="3">2251</strain>
        <plasmid evidence="3">unnamed7</plasmid>
    </source>
</reference>
<evidence type="ECO:0000313" key="3">
    <source>
        <dbReference type="Proteomes" id="UP000296374"/>
    </source>
</evidence>
<dbReference type="PANTHER" id="PTHR33803">
    <property type="entry name" value="IS1478 TRANSPOSASE"/>
    <property type="match status" value="1"/>
</dbReference>